<name>A0A7X9S1Y8_9BACT</name>
<dbReference type="Gene3D" id="2.40.50.120">
    <property type="match status" value="1"/>
</dbReference>
<evidence type="ECO:0000313" key="2">
    <source>
        <dbReference type="Proteomes" id="UP000576082"/>
    </source>
</evidence>
<dbReference type="EMBL" id="JABANE010000242">
    <property type="protein sequence ID" value="NME72916.1"/>
    <property type="molecule type" value="Genomic_DNA"/>
</dbReference>
<gene>
    <name evidence="1" type="ORF">HHU12_33470</name>
</gene>
<dbReference type="AlphaFoldDB" id="A0A7X9S1Y8"/>
<keyword evidence="2" id="KW-1185">Reference proteome</keyword>
<accession>A0A7X9S1Y8</accession>
<dbReference type="SUPFAM" id="SSF50242">
    <property type="entry name" value="TIMP-like"/>
    <property type="match status" value="1"/>
</dbReference>
<evidence type="ECO:0000313" key="1">
    <source>
        <dbReference type="EMBL" id="NME72916.1"/>
    </source>
</evidence>
<organism evidence="1 2">
    <name type="scientific">Flammeovirga aprica JL-4</name>
    <dbReference type="NCBI Taxonomy" id="694437"/>
    <lineage>
        <taxon>Bacteria</taxon>
        <taxon>Pseudomonadati</taxon>
        <taxon>Bacteroidota</taxon>
        <taxon>Cytophagia</taxon>
        <taxon>Cytophagales</taxon>
        <taxon>Flammeovirgaceae</taxon>
        <taxon>Flammeovirga</taxon>
    </lineage>
</organism>
<proteinExistence type="predicted"/>
<dbReference type="RefSeq" id="WP_169661071.1">
    <property type="nucleotide sequence ID" value="NZ_JABANE010000242.1"/>
</dbReference>
<sequence length="273" mass="31658">MNRIVLLFLISNTFYFKVLGCECSIETLEKEINETAVIFIGKAITVSTEDGYENRTTFEVFETLKGEFKNEMTVVSESYSSSCGYSFDIDSLYIVFGRFNNLGEYEIRTNLCTRTGGISRSTDLIRKLKKLGNEINSINLIDTHILYNEIWKDEKFIWTDEYSELLLSNSEELDLIESSLTYCEPDSTFLQKKTDSLKWINRKNKIIVGFEVNQFGETSNFFVFPNRNTNKHCQEIAIQFVKTLKPWKPATIKGIKVRSNGYYEVDFSKCKSR</sequence>
<comment type="caution">
    <text evidence="1">The sequence shown here is derived from an EMBL/GenBank/DDBJ whole genome shotgun (WGS) entry which is preliminary data.</text>
</comment>
<dbReference type="InterPro" id="IPR008993">
    <property type="entry name" value="TIMP-like_OB-fold"/>
</dbReference>
<reference evidence="1 2" key="1">
    <citation type="submission" date="2020-04" db="EMBL/GenBank/DDBJ databases">
        <title>Flammeovirga sp. SR4, a novel species isolated from seawater.</title>
        <authorList>
            <person name="Wang X."/>
        </authorList>
    </citation>
    <scope>NUCLEOTIDE SEQUENCE [LARGE SCALE GENOMIC DNA]</scope>
    <source>
        <strain evidence="1 2">ATCC 23126</strain>
    </source>
</reference>
<dbReference type="Proteomes" id="UP000576082">
    <property type="component" value="Unassembled WGS sequence"/>
</dbReference>
<protein>
    <submittedName>
        <fullName evidence="1">Uncharacterized protein</fullName>
    </submittedName>
</protein>